<evidence type="ECO:0000313" key="2">
    <source>
        <dbReference type="EMBL" id="KAK8967937.1"/>
    </source>
</evidence>
<comment type="caution">
    <text evidence="2">The sequence shown here is derived from an EMBL/GenBank/DDBJ whole genome shotgun (WGS) entry which is preliminary data.</text>
</comment>
<gene>
    <name evidence="2" type="ORF">KSP40_PGU002663</name>
</gene>
<evidence type="ECO:0000313" key="3">
    <source>
        <dbReference type="Proteomes" id="UP001412067"/>
    </source>
</evidence>
<name>A0ABR2MUP9_9ASPA</name>
<dbReference type="EMBL" id="JBBWWR010000004">
    <property type="protein sequence ID" value="KAK8967937.1"/>
    <property type="molecule type" value="Genomic_DNA"/>
</dbReference>
<organism evidence="2 3">
    <name type="scientific">Platanthera guangdongensis</name>
    <dbReference type="NCBI Taxonomy" id="2320717"/>
    <lineage>
        <taxon>Eukaryota</taxon>
        <taxon>Viridiplantae</taxon>
        <taxon>Streptophyta</taxon>
        <taxon>Embryophyta</taxon>
        <taxon>Tracheophyta</taxon>
        <taxon>Spermatophyta</taxon>
        <taxon>Magnoliopsida</taxon>
        <taxon>Liliopsida</taxon>
        <taxon>Asparagales</taxon>
        <taxon>Orchidaceae</taxon>
        <taxon>Orchidoideae</taxon>
        <taxon>Orchideae</taxon>
        <taxon>Orchidinae</taxon>
        <taxon>Platanthera</taxon>
    </lineage>
</organism>
<protein>
    <submittedName>
        <fullName evidence="2">Uncharacterized protein</fullName>
    </submittedName>
</protein>
<keyword evidence="3" id="KW-1185">Reference proteome</keyword>
<feature type="compositionally biased region" description="Basic and acidic residues" evidence="1">
    <location>
        <begin position="49"/>
        <end position="64"/>
    </location>
</feature>
<reference evidence="2 3" key="1">
    <citation type="journal article" date="2022" name="Nat. Plants">
        <title>Genomes of leafy and leafless Platanthera orchids illuminate the evolution of mycoheterotrophy.</title>
        <authorList>
            <person name="Li M.H."/>
            <person name="Liu K.W."/>
            <person name="Li Z."/>
            <person name="Lu H.C."/>
            <person name="Ye Q.L."/>
            <person name="Zhang D."/>
            <person name="Wang J.Y."/>
            <person name="Li Y.F."/>
            <person name="Zhong Z.M."/>
            <person name="Liu X."/>
            <person name="Yu X."/>
            <person name="Liu D.K."/>
            <person name="Tu X.D."/>
            <person name="Liu B."/>
            <person name="Hao Y."/>
            <person name="Liao X.Y."/>
            <person name="Jiang Y.T."/>
            <person name="Sun W.H."/>
            <person name="Chen J."/>
            <person name="Chen Y.Q."/>
            <person name="Ai Y."/>
            <person name="Zhai J.W."/>
            <person name="Wu S.S."/>
            <person name="Zhou Z."/>
            <person name="Hsiao Y.Y."/>
            <person name="Wu W.L."/>
            <person name="Chen Y.Y."/>
            <person name="Lin Y.F."/>
            <person name="Hsu J.L."/>
            <person name="Li C.Y."/>
            <person name="Wang Z.W."/>
            <person name="Zhao X."/>
            <person name="Zhong W.Y."/>
            <person name="Ma X.K."/>
            <person name="Ma L."/>
            <person name="Huang J."/>
            <person name="Chen G.Z."/>
            <person name="Huang M.Z."/>
            <person name="Huang L."/>
            <person name="Peng D.H."/>
            <person name="Luo Y.B."/>
            <person name="Zou S.Q."/>
            <person name="Chen S.P."/>
            <person name="Lan S."/>
            <person name="Tsai W.C."/>
            <person name="Van de Peer Y."/>
            <person name="Liu Z.J."/>
        </authorList>
    </citation>
    <scope>NUCLEOTIDE SEQUENCE [LARGE SCALE GENOMIC DNA]</scope>
    <source>
        <strain evidence="2">Lor288</strain>
    </source>
</reference>
<dbReference type="Proteomes" id="UP001412067">
    <property type="component" value="Unassembled WGS sequence"/>
</dbReference>
<feature type="region of interest" description="Disordered" evidence="1">
    <location>
        <begin position="1"/>
        <end position="24"/>
    </location>
</feature>
<proteinExistence type="predicted"/>
<sequence>MFSDVVATGHHSCTPNTINDPPESFDERVMSYGEHVDVEVNKGLATHDGTSEVSKKKEIEKQTC</sequence>
<accession>A0ABR2MUP9</accession>
<evidence type="ECO:0000256" key="1">
    <source>
        <dbReference type="SAM" id="MobiDB-lite"/>
    </source>
</evidence>
<feature type="region of interest" description="Disordered" evidence="1">
    <location>
        <begin position="43"/>
        <end position="64"/>
    </location>
</feature>